<dbReference type="AlphaFoldDB" id="A0A1H6ZS77"/>
<dbReference type="Proteomes" id="UP000199403">
    <property type="component" value="Unassembled WGS sequence"/>
</dbReference>
<dbReference type="OrthoDB" id="680984at2"/>
<accession>A0A1H6ZS77</accession>
<keyword evidence="1" id="KW-1133">Transmembrane helix</keyword>
<sequence>MTISAKNLLLLDGVGALMTATLLTQVVARYEPLFGMPKATVYVLSVVALGFAAFSLGSYLLAKRGFSRYLGMILFANLAYCVATTVLLVIHREKLTWLGIAYFVGEIILVLVLVYQEYKKVTQGIGGKPFV</sequence>
<organism evidence="2 3">
    <name type="scientific">Cyclobacterium xiamenense</name>
    <dbReference type="NCBI Taxonomy" id="1297121"/>
    <lineage>
        <taxon>Bacteria</taxon>
        <taxon>Pseudomonadati</taxon>
        <taxon>Bacteroidota</taxon>
        <taxon>Cytophagia</taxon>
        <taxon>Cytophagales</taxon>
        <taxon>Cyclobacteriaceae</taxon>
        <taxon>Cyclobacterium</taxon>
    </lineage>
</organism>
<gene>
    <name evidence="2" type="ORF">SAMN05192553_10529</name>
</gene>
<evidence type="ECO:0000313" key="3">
    <source>
        <dbReference type="Proteomes" id="UP000199403"/>
    </source>
</evidence>
<keyword evidence="3" id="KW-1185">Reference proteome</keyword>
<proteinExistence type="predicted"/>
<feature type="transmembrane region" description="Helical" evidence="1">
    <location>
        <begin position="69"/>
        <end position="90"/>
    </location>
</feature>
<dbReference type="STRING" id="1416801.SAMN05192553_10529"/>
<evidence type="ECO:0000256" key="1">
    <source>
        <dbReference type="SAM" id="Phobius"/>
    </source>
</evidence>
<dbReference type="EMBL" id="FNZH01000005">
    <property type="protein sequence ID" value="SEJ55024.1"/>
    <property type="molecule type" value="Genomic_DNA"/>
</dbReference>
<feature type="transmembrane region" description="Helical" evidence="1">
    <location>
        <begin position="40"/>
        <end position="62"/>
    </location>
</feature>
<name>A0A1H6ZS77_9BACT</name>
<feature type="transmembrane region" description="Helical" evidence="1">
    <location>
        <begin position="96"/>
        <end position="115"/>
    </location>
</feature>
<evidence type="ECO:0000313" key="2">
    <source>
        <dbReference type="EMBL" id="SEJ55024.1"/>
    </source>
</evidence>
<protein>
    <submittedName>
        <fullName evidence="2">Uncharacterized protein</fullName>
    </submittedName>
</protein>
<keyword evidence="1" id="KW-0812">Transmembrane</keyword>
<feature type="transmembrane region" description="Helical" evidence="1">
    <location>
        <begin position="7"/>
        <end position="28"/>
    </location>
</feature>
<keyword evidence="1" id="KW-0472">Membrane</keyword>
<dbReference type="RefSeq" id="WP_092176220.1">
    <property type="nucleotide sequence ID" value="NZ_FNZH01000005.1"/>
</dbReference>
<reference evidence="3" key="1">
    <citation type="submission" date="2016-10" db="EMBL/GenBank/DDBJ databases">
        <authorList>
            <person name="Varghese N."/>
            <person name="Submissions S."/>
        </authorList>
    </citation>
    <scope>NUCLEOTIDE SEQUENCE [LARGE SCALE GENOMIC DNA]</scope>
    <source>
        <strain evidence="3">IBRC-M 10761</strain>
    </source>
</reference>